<dbReference type="Proteomes" id="UP000502823">
    <property type="component" value="Unassembled WGS sequence"/>
</dbReference>
<dbReference type="PANTHER" id="PTHR46569">
    <property type="entry name" value="E3 UBIQUITIN-PROTEIN LIGASE TRAIP"/>
    <property type="match status" value="1"/>
</dbReference>
<reference evidence="7" key="1">
    <citation type="submission" date="2020-01" db="EMBL/GenBank/DDBJ databases">
        <title>Draft genome sequence of the Termite Coptotermes fromosanus.</title>
        <authorList>
            <person name="Itakura S."/>
            <person name="Yosikawa Y."/>
            <person name="Umezawa K."/>
        </authorList>
    </citation>
    <scope>NUCLEOTIDE SEQUENCE [LARGE SCALE GENOMIC DNA]</scope>
</reference>
<dbReference type="OrthoDB" id="8062037at2759"/>
<keyword evidence="7" id="KW-1185">Reference proteome</keyword>
<dbReference type="PANTHER" id="PTHR46569:SF1">
    <property type="entry name" value="E3 UBIQUITIN-PROTEIN LIGASE RFWD3-RELATED"/>
    <property type="match status" value="1"/>
</dbReference>
<dbReference type="CDD" id="cd16480">
    <property type="entry name" value="RING-H2_TRAIP"/>
    <property type="match status" value="1"/>
</dbReference>
<accession>A0A6L2PY68</accession>
<dbReference type="InterPro" id="IPR001841">
    <property type="entry name" value="Znf_RING"/>
</dbReference>
<dbReference type="PROSITE" id="PS50089">
    <property type="entry name" value="ZF_RING_2"/>
    <property type="match status" value="1"/>
</dbReference>
<dbReference type="AlphaFoldDB" id="A0A6L2PY68"/>
<feature type="domain" description="RING-type" evidence="5">
    <location>
        <begin position="5"/>
        <end position="46"/>
    </location>
</feature>
<dbReference type="InterPro" id="IPR013083">
    <property type="entry name" value="Znf_RING/FYVE/PHD"/>
</dbReference>
<dbReference type="InterPro" id="IPR052639">
    <property type="entry name" value="TRAIP_ubiq-protein_ligase"/>
</dbReference>
<name>A0A6L2PY68_COPFO</name>
<comment type="caution">
    <text evidence="6">The sequence shown here is derived from an EMBL/GenBank/DDBJ whole genome shotgun (WGS) entry which is preliminary data.</text>
</comment>
<evidence type="ECO:0000256" key="1">
    <source>
        <dbReference type="ARBA" id="ARBA00022771"/>
    </source>
</evidence>
<dbReference type="GO" id="GO:0061630">
    <property type="term" value="F:ubiquitin protein ligase activity"/>
    <property type="evidence" value="ECO:0007669"/>
    <property type="project" value="TreeGrafter"/>
</dbReference>
<gene>
    <name evidence="6" type="ORF">Cfor_06164</name>
</gene>
<keyword evidence="2" id="KW-0862">Zinc</keyword>
<evidence type="ECO:0000256" key="4">
    <source>
        <dbReference type="SAM" id="Coils"/>
    </source>
</evidence>
<proteinExistence type="predicted"/>
<evidence type="ECO:0000313" key="6">
    <source>
        <dbReference type="EMBL" id="GFG36540.1"/>
    </source>
</evidence>
<keyword evidence="1 3" id="KW-0863">Zinc-finger</keyword>
<feature type="coiled-coil region" evidence="4">
    <location>
        <begin position="195"/>
        <end position="264"/>
    </location>
</feature>
<evidence type="ECO:0000313" key="7">
    <source>
        <dbReference type="Proteomes" id="UP000502823"/>
    </source>
</evidence>
<dbReference type="GO" id="GO:0005634">
    <property type="term" value="C:nucleus"/>
    <property type="evidence" value="ECO:0007669"/>
    <property type="project" value="TreeGrafter"/>
</dbReference>
<keyword evidence="4" id="KW-0175">Coiled coil</keyword>
<dbReference type="Pfam" id="PF13639">
    <property type="entry name" value="zf-RING_2"/>
    <property type="match status" value="1"/>
</dbReference>
<dbReference type="SUPFAM" id="SSF57997">
    <property type="entry name" value="Tropomyosin"/>
    <property type="match status" value="1"/>
</dbReference>
<dbReference type="Gene3D" id="3.30.40.10">
    <property type="entry name" value="Zinc/RING finger domain, C3HC4 (zinc finger)"/>
    <property type="match status" value="1"/>
</dbReference>
<dbReference type="SUPFAM" id="SSF57850">
    <property type="entry name" value="RING/U-box"/>
    <property type="match status" value="1"/>
</dbReference>
<dbReference type="GO" id="GO:0031297">
    <property type="term" value="P:replication fork processing"/>
    <property type="evidence" value="ECO:0007669"/>
    <property type="project" value="TreeGrafter"/>
</dbReference>
<keyword evidence="1 3" id="KW-0479">Metal-binding</keyword>
<dbReference type="InParanoid" id="A0A6L2PY68"/>
<evidence type="ECO:0000256" key="2">
    <source>
        <dbReference type="ARBA" id="ARBA00022833"/>
    </source>
</evidence>
<protein>
    <recommendedName>
        <fullName evidence="5">RING-type domain-containing protein</fullName>
    </recommendedName>
</protein>
<evidence type="ECO:0000256" key="3">
    <source>
        <dbReference type="PROSITE-ProRule" id="PRU00175"/>
    </source>
</evidence>
<dbReference type="GO" id="GO:0090734">
    <property type="term" value="C:site of DNA damage"/>
    <property type="evidence" value="ECO:0007669"/>
    <property type="project" value="TreeGrafter"/>
</dbReference>
<organism evidence="6 7">
    <name type="scientific">Coptotermes formosanus</name>
    <name type="common">Formosan subterranean termite</name>
    <dbReference type="NCBI Taxonomy" id="36987"/>
    <lineage>
        <taxon>Eukaryota</taxon>
        <taxon>Metazoa</taxon>
        <taxon>Ecdysozoa</taxon>
        <taxon>Arthropoda</taxon>
        <taxon>Hexapoda</taxon>
        <taxon>Insecta</taxon>
        <taxon>Pterygota</taxon>
        <taxon>Neoptera</taxon>
        <taxon>Polyneoptera</taxon>
        <taxon>Dictyoptera</taxon>
        <taxon>Blattodea</taxon>
        <taxon>Blattoidea</taxon>
        <taxon>Termitoidae</taxon>
        <taxon>Rhinotermitidae</taxon>
        <taxon>Coptotermes</taxon>
    </lineage>
</organism>
<dbReference type="GO" id="GO:0008270">
    <property type="term" value="F:zinc ion binding"/>
    <property type="evidence" value="ECO:0007669"/>
    <property type="project" value="UniProtKB-KW"/>
</dbReference>
<feature type="coiled-coil region" evidence="4">
    <location>
        <begin position="84"/>
        <end position="163"/>
    </location>
</feature>
<dbReference type="EMBL" id="BLKM01006251">
    <property type="protein sequence ID" value="GFG36540.1"/>
    <property type="molecule type" value="Genomic_DNA"/>
</dbReference>
<dbReference type="FunCoup" id="A0A6L2PY68">
    <property type="interactions" value="173"/>
</dbReference>
<evidence type="ECO:0000259" key="5">
    <source>
        <dbReference type="PROSITE" id="PS50089"/>
    </source>
</evidence>
<sequence length="441" mass="49449">MHISCVICSDLFVAASDVFATGCGHLFHYACLIQWIERSKSCPQCRNKTTEKTIHRVYFNVASSELEEDSSVLRNKIDNLKFQIHLKDTDIKNATEENKNLNSQNKGLREEIKTLEFKICSLESSISILKDQIKYLQAQNKDAADAKEAAKKLHQQLDTLKSIQIIVAGTTAEVEDMLNKYGDSYDSRKSLATFVSVLKREVHAASEKKRDLRERLRICQRDLSAANLEKEKLNEEVNLKSKLNKQLEDDLQHLEHEKKSLQKKVCDLEKAISSPSGRNPRDSALQRLLLESPIPEAVRRPKLTDPAEGDSFTSTMFGTLLSPESKANCQSEPQSPYLNIKSCSFGLTPLKGSQSVTQQLPCASNKFSIFNKPNHTRMPSSVATNPEVAYDGLGGHSKIDAFPVPSPKLKPTQKKLKCVGTSKTKKKVTVSYKLDTFFDLT</sequence>
<dbReference type="SMART" id="SM00184">
    <property type="entry name" value="RING"/>
    <property type="match status" value="1"/>
</dbReference>
<dbReference type="GO" id="GO:0016567">
    <property type="term" value="P:protein ubiquitination"/>
    <property type="evidence" value="ECO:0007669"/>
    <property type="project" value="TreeGrafter"/>
</dbReference>